<dbReference type="Proteomes" id="UP000619265">
    <property type="component" value="Unassembled WGS sequence"/>
</dbReference>
<keyword evidence="2" id="KW-1133">Transmembrane helix</keyword>
<dbReference type="EMBL" id="LIHL02000003">
    <property type="protein sequence ID" value="KAF5475306.1"/>
    <property type="molecule type" value="Genomic_DNA"/>
</dbReference>
<evidence type="ECO:0000313" key="4">
    <source>
        <dbReference type="Proteomes" id="UP000619265"/>
    </source>
</evidence>
<name>A0A833Y0Z8_JUGRE</name>
<keyword evidence="2" id="KW-0812">Transmembrane</keyword>
<proteinExistence type="predicted"/>
<gene>
    <name evidence="3" type="ORF">F2P56_007120</name>
</gene>
<reference evidence="3" key="2">
    <citation type="submission" date="2020-03" db="EMBL/GenBank/DDBJ databases">
        <title>Walnut 2.0.</title>
        <authorList>
            <person name="Marrano A."/>
            <person name="Britton M."/>
            <person name="Zimin A.V."/>
            <person name="Zaini P.A."/>
            <person name="Workman R."/>
            <person name="Puiu D."/>
            <person name="Bianco L."/>
            <person name="Allen B.J."/>
            <person name="Troggio M."/>
            <person name="Leslie C.A."/>
            <person name="Timp W."/>
            <person name="Dendekar A."/>
            <person name="Salzberg S.L."/>
            <person name="Neale D.B."/>
        </authorList>
    </citation>
    <scope>NUCLEOTIDE SEQUENCE</scope>
    <source>
        <tissue evidence="3">Leaves</tissue>
    </source>
</reference>
<dbReference type="PANTHER" id="PTHR48006:SF72">
    <property type="entry name" value="LRR RECEPTOR-LIKE SERINE_THREONINE-PROTEIN KINASE RFK1-RELATED"/>
    <property type="match status" value="1"/>
</dbReference>
<dbReference type="SUPFAM" id="SSF52058">
    <property type="entry name" value="L domain-like"/>
    <property type="match status" value="1"/>
</dbReference>
<dbReference type="InterPro" id="IPR032675">
    <property type="entry name" value="LRR_dom_sf"/>
</dbReference>
<dbReference type="FunFam" id="3.80.10.10:FF:000452">
    <property type="entry name" value="Probable LRR receptor-like serine/threonine-protein kinase RFK1"/>
    <property type="match status" value="1"/>
</dbReference>
<dbReference type="InterPro" id="IPR001611">
    <property type="entry name" value="Leu-rich_rpt"/>
</dbReference>
<evidence type="ECO:0000256" key="2">
    <source>
        <dbReference type="SAM" id="Phobius"/>
    </source>
</evidence>
<comment type="caution">
    <text evidence="3">The sequence shown here is derived from an EMBL/GenBank/DDBJ whole genome shotgun (WGS) entry which is preliminary data.</text>
</comment>
<reference evidence="3" key="1">
    <citation type="submission" date="2015-10" db="EMBL/GenBank/DDBJ databases">
        <authorList>
            <person name="Martinez-Garcia P.J."/>
            <person name="Crepeau M.W."/>
            <person name="Puiu D."/>
            <person name="Gonzalez-Ibeas D."/>
            <person name="Whalen J."/>
            <person name="Stevens K."/>
            <person name="Paul R."/>
            <person name="Butterfield T."/>
            <person name="Britton M."/>
            <person name="Reagan R."/>
            <person name="Chakraborty S."/>
            <person name="Walawage S.L."/>
            <person name="Vasquez-Gross H.A."/>
            <person name="Cardeno C."/>
            <person name="Famula R."/>
            <person name="Pratt K."/>
            <person name="Kuruganti S."/>
            <person name="Aradhya M.K."/>
            <person name="Leslie C.A."/>
            <person name="Dandekar A.M."/>
            <person name="Salzberg S.L."/>
            <person name="Wegrzyn J.L."/>
            <person name="Langley C.H."/>
            <person name="Neale D.B."/>
        </authorList>
    </citation>
    <scope>NUCLEOTIDE SEQUENCE</scope>
    <source>
        <tissue evidence="3">Leaves</tissue>
    </source>
</reference>
<keyword evidence="2" id="KW-0472">Membrane</keyword>
<dbReference type="AlphaFoldDB" id="A0A833Y0Z8"/>
<comment type="subcellular location">
    <subcellularLocation>
        <location evidence="1">Membrane</location>
        <topology evidence="1">Single-pass type I membrane protein</topology>
    </subcellularLocation>
</comment>
<evidence type="ECO:0000256" key="1">
    <source>
        <dbReference type="ARBA" id="ARBA00004479"/>
    </source>
</evidence>
<dbReference type="InterPro" id="IPR051824">
    <property type="entry name" value="LRR_Rcpt-Like_S/T_Kinase"/>
</dbReference>
<accession>A0A833Y0Z8</accession>
<sequence length="316" mass="35988">MIKKYKNLNNESKHAGKFNNSIPTEAPVVFVKFLIMLAKNLFGFTIFAWSCFRLLGFAEARVPQEEVDALQQITSTMGAMYWKFNGNSCEVEMVGIAPEPPRNSESSIDCDCHYENNTVCHVVTIVLKRFSLSGMLPPQLVKLPYLQKIDFAYNYLNGTIPLEWTSMQLTFISVLVNRLSGEIPKELGNITTLKYMMLSSNNLTGNLPKTFSRLQNLTDFRINDNNFKGKLPDFIQNWKQLTRLEMHASGLEGPIPPKISLLYNLAQLRISDMDGPNQDFPMLRNMSGIVRLVLRNCKIAGEIPAYIWTMKNLEML</sequence>
<dbReference type="PANTHER" id="PTHR48006">
    <property type="entry name" value="LEUCINE-RICH REPEAT-CONTAINING PROTEIN DDB_G0281931-RELATED"/>
    <property type="match status" value="1"/>
</dbReference>
<evidence type="ECO:0000313" key="3">
    <source>
        <dbReference type="EMBL" id="KAF5475306.1"/>
    </source>
</evidence>
<protein>
    <submittedName>
        <fullName evidence="3">Uncharacterized protein</fullName>
    </submittedName>
</protein>
<dbReference type="Gramene" id="Jr03_16190_p1">
    <property type="protein sequence ID" value="cds.Jr03_16190_p1"/>
    <property type="gene ID" value="Jr03_16190"/>
</dbReference>
<feature type="transmembrane region" description="Helical" evidence="2">
    <location>
        <begin position="29"/>
        <end position="52"/>
    </location>
</feature>
<dbReference type="Gene3D" id="3.80.10.10">
    <property type="entry name" value="Ribonuclease Inhibitor"/>
    <property type="match status" value="1"/>
</dbReference>
<dbReference type="GO" id="GO:0016020">
    <property type="term" value="C:membrane"/>
    <property type="evidence" value="ECO:0007669"/>
    <property type="project" value="UniProtKB-SubCell"/>
</dbReference>
<organism evidence="3 4">
    <name type="scientific">Juglans regia</name>
    <name type="common">English walnut</name>
    <dbReference type="NCBI Taxonomy" id="51240"/>
    <lineage>
        <taxon>Eukaryota</taxon>
        <taxon>Viridiplantae</taxon>
        <taxon>Streptophyta</taxon>
        <taxon>Embryophyta</taxon>
        <taxon>Tracheophyta</taxon>
        <taxon>Spermatophyta</taxon>
        <taxon>Magnoliopsida</taxon>
        <taxon>eudicotyledons</taxon>
        <taxon>Gunneridae</taxon>
        <taxon>Pentapetalae</taxon>
        <taxon>rosids</taxon>
        <taxon>fabids</taxon>
        <taxon>Fagales</taxon>
        <taxon>Juglandaceae</taxon>
        <taxon>Juglans</taxon>
    </lineage>
</organism>
<dbReference type="Pfam" id="PF00560">
    <property type="entry name" value="LRR_1"/>
    <property type="match status" value="2"/>
</dbReference>